<sequence>MSFIKRRLNVTISLGKGEFGDEQGPDVTLSGYRMTVDIPLHTVFENSPMTLQIHGLNQDLMNKLTTIGPVMTERRGKNLVRIDAAGDSGVPCVVYEGDIVEAWGGYGMGAEGKAAAGGVFTVKTEVAGAKQVKPASARSFPGAKKAQEIMCDIAKSMGYKGEKSGEDYVLADPYFSGTDMDQLRSCAKAARVNFTIDRGILSVWPEGGYRKGDPILVAPETGLIGYPAFTSKGLQLTTLYNPHLGLGKRVQVISTVEPAHGEWIIVSLSHKLEAEVPGGVWQSVAVCKRNLNG</sequence>
<reference evidence="1 2" key="1">
    <citation type="submission" date="2018-08" db="EMBL/GenBank/DDBJ databases">
        <title>Achromobacter xylosoxidans Genome sequencing and assembly.</title>
        <authorList>
            <person name="Wang R."/>
            <person name="Rensing C."/>
            <person name="Li Y."/>
        </authorList>
    </citation>
    <scope>NUCLEOTIDE SEQUENCE [LARGE SCALE GENOMIC DNA]</scope>
    <source>
        <strain evidence="1 2">GD003A</strain>
    </source>
</reference>
<organism evidence="1 2">
    <name type="scientific">Alcaligenes xylosoxydans xylosoxydans</name>
    <name type="common">Achromobacter xylosoxidans</name>
    <dbReference type="NCBI Taxonomy" id="85698"/>
    <lineage>
        <taxon>Bacteria</taxon>
        <taxon>Pseudomonadati</taxon>
        <taxon>Pseudomonadota</taxon>
        <taxon>Betaproteobacteria</taxon>
        <taxon>Burkholderiales</taxon>
        <taxon>Alcaligenaceae</taxon>
        <taxon>Achromobacter</taxon>
    </lineage>
</organism>
<dbReference type="AlphaFoldDB" id="A0A424WAK1"/>
<evidence type="ECO:0000313" key="1">
    <source>
        <dbReference type="EMBL" id="RPJ90369.1"/>
    </source>
</evidence>
<gene>
    <name evidence="1" type="ORF">DY367_17875</name>
</gene>
<dbReference type="OrthoDB" id="5690318at2"/>
<protein>
    <submittedName>
        <fullName evidence="1">Uncharacterized protein</fullName>
    </submittedName>
</protein>
<dbReference type="Pfam" id="PF22759">
    <property type="entry name" value="E217_GP41"/>
    <property type="match status" value="1"/>
</dbReference>
<dbReference type="EMBL" id="QVXO01000027">
    <property type="protein sequence ID" value="RPJ90369.1"/>
    <property type="molecule type" value="Genomic_DNA"/>
</dbReference>
<comment type="caution">
    <text evidence="1">The sequence shown here is derived from an EMBL/GenBank/DDBJ whole genome shotgun (WGS) entry which is preliminary data.</text>
</comment>
<name>A0A424WAK1_ALCXX</name>
<accession>A0A424WAK1</accession>
<dbReference type="Proteomes" id="UP000285324">
    <property type="component" value="Unassembled WGS sequence"/>
</dbReference>
<proteinExistence type="predicted"/>
<dbReference type="RefSeq" id="WP_118933193.1">
    <property type="nucleotide sequence ID" value="NZ_CP061008.1"/>
</dbReference>
<dbReference type="InterPro" id="IPR054496">
    <property type="entry name" value="E217_GP41"/>
</dbReference>
<evidence type="ECO:0000313" key="2">
    <source>
        <dbReference type="Proteomes" id="UP000285324"/>
    </source>
</evidence>